<dbReference type="InterPro" id="IPR013785">
    <property type="entry name" value="Aldolase_TIM"/>
</dbReference>
<keyword evidence="6 8" id="KW-0057">Aromatic amino acid biosynthesis</keyword>
<sequence>MYVKVCGITRPADAELAVSAGADAIGILLYTDSPRSVTPRRAETILKSIEGRVETVCVTTTRSPAYLREICSLRPDAIQTYHPMHVPDRFISVSGWDGISPPPGDADRLLLDASHGRGLLLDTAVAQAAIAEATVPVVISGGLTPSSVVGVIQSLHPAGVDVSSGVESSPGVKDMHRMQAFVAACRGSSR</sequence>
<comment type="pathway">
    <text evidence="2 8">Amino-acid biosynthesis; L-tryptophan biosynthesis; L-tryptophan from chorismate: step 3/5.</text>
</comment>
<reference evidence="10 11" key="1">
    <citation type="submission" date="2019-08" db="EMBL/GenBank/DDBJ databases">
        <authorList>
            <person name="Chen S.-C."/>
            <person name="Lai M.-C."/>
            <person name="You Y.-T."/>
        </authorList>
    </citation>
    <scope>NUCLEOTIDE SEQUENCE [LARGE SCALE GENOMIC DNA]</scope>
    <source>
        <strain evidence="10 11">P2F9704a</strain>
    </source>
</reference>
<comment type="caution">
    <text evidence="10">The sequence shown here is derived from an EMBL/GenBank/DDBJ whole genome shotgun (WGS) entry which is preliminary data.</text>
</comment>
<dbReference type="GO" id="GO:0000162">
    <property type="term" value="P:L-tryptophan biosynthetic process"/>
    <property type="evidence" value="ECO:0007669"/>
    <property type="project" value="UniProtKB-UniRule"/>
</dbReference>
<keyword evidence="5 8" id="KW-0822">Tryptophan biosynthesis</keyword>
<evidence type="ECO:0000256" key="2">
    <source>
        <dbReference type="ARBA" id="ARBA00004664"/>
    </source>
</evidence>
<dbReference type="AlphaFoldDB" id="A0ABD4TGU8"/>
<evidence type="ECO:0000256" key="1">
    <source>
        <dbReference type="ARBA" id="ARBA00001164"/>
    </source>
</evidence>
<dbReference type="Gene3D" id="3.20.20.70">
    <property type="entry name" value="Aldolase class I"/>
    <property type="match status" value="1"/>
</dbReference>
<dbReference type="Proteomes" id="UP001524383">
    <property type="component" value="Unassembled WGS sequence"/>
</dbReference>
<protein>
    <recommendedName>
        <fullName evidence="8">N-(5'-phosphoribosyl)anthranilate isomerase</fullName>
        <shortName evidence="8">PRAI</shortName>
        <ecNumber evidence="8">5.3.1.24</ecNumber>
    </recommendedName>
</protein>
<keyword evidence="7 8" id="KW-0413">Isomerase</keyword>
<evidence type="ECO:0000259" key="9">
    <source>
        <dbReference type="Pfam" id="PF00697"/>
    </source>
</evidence>
<evidence type="ECO:0000256" key="7">
    <source>
        <dbReference type="ARBA" id="ARBA00023235"/>
    </source>
</evidence>
<accession>A0ABD4TGU8</accession>
<dbReference type="PANTHER" id="PTHR42894:SF1">
    <property type="entry name" value="N-(5'-PHOSPHORIBOSYL)ANTHRANILATE ISOMERASE"/>
    <property type="match status" value="1"/>
</dbReference>
<comment type="similarity">
    <text evidence="3 8">Belongs to the TrpF family.</text>
</comment>
<gene>
    <name evidence="8" type="primary">trpF</name>
    <name evidence="10" type="ORF">FTO68_00690</name>
</gene>
<dbReference type="RefSeq" id="WP_255331420.1">
    <property type="nucleotide sequence ID" value="NZ_VOTZ01000001.1"/>
</dbReference>
<feature type="domain" description="N-(5'phosphoribosyl) anthranilate isomerase (PRAI)" evidence="9">
    <location>
        <begin position="107"/>
        <end position="183"/>
    </location>
</feature>
<evidence type="ECO:0000256" key="6">
    <source>
        <dbReference type="ARBA" id="ARBA00023141"/>
    </source>
</evidence>
<organism evidence="10 11">
    <name type="scientific">Methanocalculus taiwanensis</name>
    <dbReference type="NCBI Taxonomy" id="106207"/>
    <lineage>
        <taxon>Archaea</taxon>
        <taxon>Methanobacteriati</taxon>
        <taxon>Methanobacteriota</taxon>
        <taxon>Stenosarchaea group</taxon>
        <taxon>Methanomicrobia</taxon>
        <taxon>Methanomicrobiales</taxon>
        <taxon>Methanocalculaceae</taxon>
        <taxon>Methanocalculus</taxon>
    </lineage>
</organism>
<proteinExistence type="inferred from homology"/>
<dbReference type="HAMAP" id="MF_00135">
    <property type="entry name" value="PRAI"/>
    <property type="match status" value="1"/>
</dbReference>
<evidence type="ECO:0000256" key="3">
    <source>
        <dbReference type="ARBA" id="ARBA00007571"/>
    </source>
</evidence>
<keyword evidence="11" id="KW-1185">Reference proteome</keyword>
<evidence type="ECO:0000256" key="8">
    <source>
        <dbReference type="HAMAP-Rule" id="MF_00135"/>
    </source>
</evidence>
<dbReference type="InterPro" id="IPR044643">
    <property type="entry name" value="TrpF_fam"/>
</dbReference>
<dbReference type="InterPro" id="IPR001240">
    <property type="entry name" value="PRAI_dom"/>
</dbReference>
<dbReference type="PANTHER" id="PTHR42894">
    <property type="entry name" value="N-(5'-PHOSPHORIBOSYL)ANTHRANILATE ISOMERASE"/>
    <property type="match status" value="1"/>
</dbReference>
<dbReference type="CDD" id="cd00405">
    <property type="entry name" value="PRAI"/>
    <property type="match status" value="1"/>
</dbReference>
<comment type="catalytic activity">
    <reaction evidence="1 8">
        <text>N-(5-phospho-beta-D-ribosyl)anthranilate = 1-(2-carboxyphenylamino)-1-deoxy-D-ribulose 5-phosphate</text>
        <dbReference type="Rhea" id="RHEA:21540"/>
        <dbReference type="ChEBI" id="CHEBI:18277"/>
        <dbReference type="ChEBI" id="CHEBI:58613"/>
        <dbReference type="EC" id="5.3.1.24"/>
    </reaction>
</comment>
<dbReference type="EC" id="5.3.1.24" evidence="8"/>
<dbReference type="GO" id="GO:0004640">
    <property type="term" value="F:phosphoribosylanthranilate isomerase activity"/>
    <property type="evidence" value="ECO:0007669"/>
    <property type="project" value="UniProtKB-UniRule"/>
</dbReference>
<name>A0ABD4TGU8_9EURY</name>
<evidence type="ECO:0000256" key="5">
    <source>
        <dbReference type="ARBA" id="ARBA00022822"/>
    </source>
</evidence>
<keyword evidence="4 8" id="KW-0028">Amino-acid biosynthesis</keyword>
<dbReference type="InterPro" id="IPR011060">
    <property type="entry name" value="RibuloseP-bd_barrel"/>
</dbReference>
<evidence type="ECO:0000313" key="11">
    <source>
        <dbReference type="Proteomes" id="UP001524383"/>
    </source>
</evidence>
<dbReference type="Pfam" id="PF00697">
    <property type="entry name" value="PRAI"/>
    <property type="match status" value="1"/>
</dbReference>
<dbReference type="SUPFAM" id="SSF51366">
    <property type="entry name" value="Ribulose-phoshate binding barrel"/>
    <property type="match status" value="1"/>
</dbReference>
<evidence type="ECO:0000256" key="4">
    <source>
        <dbReference type="ARBA" id="ARBA00022605"/>
    </source>
</evidence>
<dbReference type="EMBL" id="VOTZ01000001">
    <property type="protein sequence ID" value="MCQ1537512.1"/>
    <property type="molecule type" value="Genomic_DNA"/>
</dbReference>
<evidence type="ECO:0000313" key="10">
    <source>
        <dbReference type="EMBL" id="MCQ1537512.1"/>
    </source>
</evidence>